<dbReference type="OrthoDB" id="3360032at2759"/>
<dbReference type="STRING" id="1328759.A0A5C2SN69"/>
<keyword evidence="4" id="KW-1185">Reference proteome</keyword>
<dbReference type="PANTHER" id="PTHR28022">
    <property type="entry name" value="GPI MANNOSYLTRANSFERASE 2 SUBUNIT PGA1"/>
    <property type="match status" value="1"/>
</dbReference>
<dbReference type="GO" id="GO:0031501">
    <property type="term" value="C:mannosyltransferase complex"/>
    <property type="evidence" value="ECO:0007669"/>
    <property type="project" value="TreeGrafter"/>
</dbReference>
<protein>
    <submittedName>
        <fullName evidence="3">Uncharacterized protein</fullName>
    </submittedName>
</protein>
<keyword evidence="2" id="KW-0732">Signal</keyword>
<feature type="chain" id="PRO_5023018674" evidence="2">
    <location>
        <begin position="25"/>
        <end position="239"/>
    </location>
</feature>
<dbReference type="Proteomes" id="UP000313359">
    <property type="component" value="Unassembled WGS sequence"/>
</dbReference>
<proteinExistence type="predicted"/>
<keyword evidence="1" id="KW-0472">Membrane</keyword>
<dbReference type="GO" id="GO:0006506">
    <property type="term" value="P:GPI anchor biosynthetic process"/>
    <property type="evidence" value="ECO:0007669"/>
    <property type="project" value="TreeGrafter"/>
</dbReference>
<keyword evidence="1" id="KW-0812">Transmembrane</keyword>
<dbReference type="EMBL" id="ML122253">
    <property type="protein sequence ID" value="RPD64738.1"/>
    <property type="molecule type" value="Genomic_DNA"/>
</dbReference>
<dbReference type="PANTHER" id="PTHR28022:SF1">
    <property type="entry name" value="GPI MANNOSYLTRANSFERASE 2 SUBUNIT PGA1"/>
    <property type="match status" value="1"/>
</dbReference>
<evidence type="ECO:0000256" key="1">
    <source>
        <dbReference type="SAM" id="Phobius"/>
    </source>
</evidence>
<evidence type="ECO:0000313" key="3">
    <source>
        <dbReference type="EMBL" id="RPD64738.1"/>
    </source>
</evidence>
<dbReference type="InterPro" id="IPR019433">
    <property type="entry name" value="GPI_ManTrfase_II_coact_Pga1"/>
</dbReference>
<dbReference type="GO" id="GO:0000030">
    <property type="term" value="F:mannosyltransferase activity"/>
    <property type="evidence" value="ECO:0007669"/>
    <property type="project" value="TreeGrafter"/>
</dbReference>
<feature type="signal peptide" evidence="2">
    <location>
        <begin position="1"/>
        <end position="24"/>
    </location>
</feature>
<feature type="transmembrane region" description="Helical" evidence="1">
    <location>
        <begin position="184"/>
        <end position="212"/>
    </location>
</feature>
<name>A0A5C2SN69_9APHY</name>
<reference evidence="3" key="1">
    <citation type="journal article" date="2018" name="Genome Biol. Evol.">
        <title>Genomics and development of Lentinus tigrinus, a white-rot wood-decaying mushroom with dimorphic fruiting bodies.</title>
        <authorList>
            <person name="Wu B."/>
            <person name="Xu Z."/>
            <person name="Knudson A."/>
            <person name="Carlson A."/>
            <person name="Chen N."/>
            <person name="Kovaka S."/>
            <person name="LaButti K."/>
            <person name="Lipzen A."/>
            <person name="Pennachio C."/>
            <person name="Riley R."/>
            <person name="Schakwitz W."/>
            <person name="Umezawa K."/>
            <person name="Ohm R.A."/>
            <person name="Grigoriev I.V."/>
            <person name="Nagy L.G."/>
            <person name="Gibbons J."/>
            <person name="Hibbett D."/>
        </authorList>
    </citation>
    <scope>NUCLEOTIDE SEQUENCE [LARGE SCALE GENOMIC DNA]</scope>
    <source>
        <strain evidence="3">ALCF2SS1-6</strain>
    </source>
</reference>
<evidence type="ECO:0000256" key="2">
    <source>
        <dbReference type="SAM" id="SignalP"/>
    </source>
</evidence>
<evidence type="ECO:0000313" key="4">
    <source>
        <dbReference type="Proteomes" id="UP000313359"/>
    </source>
</evidence>
<keyword evidence="1" id="KW-1133">Transmembrane helix</keyword>
<gene>
    <name evidence="3" type="ORF">L227DRAFT_649908</name>
</gene>
<dbReference type="AlphaFoldDB" id="A0A5C2SN69"/>
<sequence length="239" mass="26047">MRLPRELLCFFAAYVLGQLPTVRANTEIVNFDVSPGPDVLLPQSSVWAELLPHESEKLVSVLPAPVDTPIADVCEPVTAASLGKCPHELWLSLGLDESAWSSFSKFTLRVSSPASHPTDFYVNIYTPEALAKLAYGDRASEHTSPPGANFRRMFARIRLVNGALPAQRNATIQPVPFIVTVEPLLFGVLPGSVIPIVACLLFVGLAAGFLVFPRVSRYLGKVADKVRAETAIERGRKDR</sequence>
<accession>A0A5C2SN69</accession>
<dbReference type="GO" id="GO:0005789">
    <property type="term" value="C:endoplasmic reticulum membrane"/>
    <property type="evidence" value="ECO:0007669"/>
    <property type="project" value="TreeGrafter"/>
</dbReference>
<organism evidence="3 4">
    <name type="scientific">Lentinus tigrinus ALCF2SS1-6</name>
    <dbReference type="NCBI Taxonomy" id="1328759"/>
    <lineage>
        <taxon>Eukaryota</taxon>
        <taxon>Fungi</taxon>
        <taxon>Dikarya</taxon>
        <taxon>Basidiomycota</taxon>
        <taxon>Agaricomycotina</taxon>
        <taxon>Agaricomycetes</taxon>
        <taxon>Polyporales</taxon>
        <taxon>Polyporaceae</taxon>
        <taxon>Lentinus</taxon>
    </lineage>
</organism>